<accession>A0AA47MKZ0</accession>
<dbReference type="GO" id="GO:0045669">
    <property type="term" value="P:positive regulation of osteoblast differentiation"/>
    <property type="evidence" value="ECO:0007669"/>
    <property type="project" value="TreeGrafter"/>
</dbReference>
<evidence type="ECO:0000256" key="2">
    <source>
        <dbReference type="SAM" id="Phobius"/>
    </source>
</evidence>
<keyword evidence="2 3" id="KW-0812">Transmembrane</keyword>
<dbReference type="InterPro" id="IPR031453">
    <property type="entry name" value="TMEM119"/>
</dbReference>
<dbReference type="GO" id="GO:0030501">
    <property type="term" value="P:positive regulation of bone mineralization"/>
    <property type="evidence" value="ECO:0007669"/>
    <property type="project" value="TreeGrafter"/>
</dbReference>
<dbReference type="Proteomes" id="UP001174136">
    <property type="component" value="Unassembled WGS sequence"/>
</dbReference>
<keyword evidence="2" id="KW-0472">Membrane</keyword>
<feature type="transmembrane region" description="Helical" evidence="2">
    <location>
        <begin position="203"/>
        <end position="227"/>
    </location>
</feature>
<evidence type="ECO:0000313" key="3">
    <source>
        <dbReference type="EMBL" id="KAK0141985.1"/>
    </source>
</evidence>
<dbReference type="PANTHER" id="PTHR28645">
    <property type="entry name" value="TRANSMEMBRANE PROTEIN 119"/>
    <property type="match status" value="1"/>
</dbReference>
<name>A0AA47MKZ0_MERPO</name>
<keyword evidence="2" id="KW-1133">Transmembrane helix</keyword>
<sequence>MRTAESITCFRKRLALDKSSVPGEEGAEQCPPPPAPTRHTLTSYLTRTICLQDQRSASRFTLRESQGNRPEDADSTVKPDATLLYPLSSVTVAGKPLASWLRKGRVLDVPFSDAITVLFLQSLMMHPIAPHWMGLSLAVWSGSGSAAPFRFQILTEGSAAEEETGTSAPARFLTTRPQAPGGQPDGREATALEELVRFLHGNLLFLLIGASVVLVVVLLIVCGAALLKRKWRINAYYPCSFPSKMYVEQRDKAGGVKRFDPVPQKASVGQEGEPVDSGQRLHQDILRAAKSLRTPNKQPPQGGGHGDDTDANSPSPKTAESSGLLLLLDKEPANGPEEDETGRPSETREASNEAEEQELPLVSPEQTGQEEVQCEEPPGSGTDPSAVQPDHRPTSQLIHSCDSPALPLITGEKTAF</sequence>
<feature type="region of interest" description="Disordered" evidence="1">
    <location>
        <begin position="164"/>
        <end position="186"/>
    </location>
</feature>
<keyword evidence="4" id="KW-1185">Reference proteome</keyword>
<dbReference type="EMBL" id="JAOPHQ010003715">
    <property type="protein sequence ID" value="KAK0141985.1"/>
    <property type="molecule type" value="Genomic_DNA"/>
</dbReference>
<feature type="compositionally biased region" description="Polar residues" evidence="1">
    <location>
        <begin position="311"/>
        <end position="321"/>
    </location>
</feature>
<dbReference type="PANTHER" id="PTHR28645:SF1">
    <property type="entry name" value="TRANSMEMBRANE PROTEIN 119"/>
    <property type="match status" value="1"/>
</dbReference>
<feature type="region of interest" description="Disordered" evidence="1">
    <location>
        <begin position="291"/>
        <end position="416"/>
    </location>
</feature>
<evidence type="ECO:0000313" key="4">
    <source>
        <dbReference type="Proteomes" id="UP001174136"/>
    </source>
</evidence>
<feature type="compositionally biased region" description="Basic and acidic residues" evidence="1">
    <location>
        <begin position="341"/>
        <end position="351"/>
    </location>
</feature>
<comment type="caution">
    <text evidence="3">The sequence shown here is derived from an EMBL/GenBank/DDBJ whole genome shotgun (WGS) entry which is preliminary data.</text>
</comment>
<evidence type="ECO:0000256" key="1">
    <source>
        <dbReference type="SAM" id="MobiDB-lite"/>
    </source>
</evidence>
<gene>
    <name evidence="3" type="primary">Tmem119</name>
    <name evidence="3" type="ORF">N1851_020318</name>
</gene>
<dbReference type="GO" id="GO:0033690">
    <property type="term" value="P:positive regulation of osteoblast proliferation"/>
    <property type="evidence" value="ECO:0007669"/>
    <property type="project" value="TreeGrafter"/>
</dbReference>
<reference evidence="3" key="1">
    <citation type="journal article" date="2023" name="Front. Mar. Sci.">
        <title>A new Merluccius polli reference genome to investigate the effects of global change in West African waters.</title>
        <authorList>
            <person name="Mateo J.L."/>
            <person name="Blanco-Fernandez C."/>
            <person name="Garcia-Vazquez E."/>
            <person name="Machado-Schiaffino G."/>
        </authorList>
    </citation>
    <scope>NUCLEOTIDE SEQUENCE</scope>
    <source>
        <strain evidence="3">C29</strain>
        <tissue evidence="3">Fin</tissue>
    </source>
</reference>
<proteinExistence type="predicted"/>
<organism evidence="3 4">
    <name type="scientific">Merluccius polli</name>
    <name type="common">Benguela hake</name>
    <name type="synonym">Merluccius cadenati</name>
    <dbReference type="NCBI Taxonomy" id="89951"/>
    <lineage>
        <taxon>Eukaryota</taxon>
        <taxon>Metazoa</taxon>
        <taxon>Chordata</taxon>
        <taxon>Craniata</taxon>
        <taxon>Vertebrata</taxon>
        <taxon>Euteleostomi</taxon>
        <taxon>Actinopterygii</taxon>
        <taxon>Neopterygii</taxon>
        <taxon>Teleostei</taxon>
        <taxon>Neoteleostei</taxon>
        <taxon>Acanthomorphata</taxon>
        <taxon>Zeiogadaria</taxon>
        <taxon>Gadariae</taxon>
        <taxon>Gadiformes</taxon>
        <taxon>Gadoidei</taxon>
        <taxon>Merlucciidae</taxon>
        <taxon>Merluccius</taxon>
    </lineage>
</organism>
<dbReference type="AlphaFoldDB" id="A0AA47MKZ0"/>
<dbReference type="GO" id="GO:0005886">
    <property type="term" value="C:plasma membrane"/>
    <property type="evidence" value="ECO:0007669"/>
    <property type="project" value="TreeGrafter"/>
</dbReference>
<dbReference type="GO" id="GO:0001503">
    <property type="term" value="P:ossification"/>
    <property type="evidence" value="ECO:0007669"/>
    <property type="project" value="InterPro"/>
</dbReference>
<dbReference type="Pfam" id="PF15724">
    <property type="entry name" value="TMEM119"/>
    <property type="match status" value="1"/>
</dbReference>
<protein>
    <submittedName>
        <fullName evidence="3">Transmembrane protein 119</fullName>
    </submittedName>
</protein>
<feature type="region of interest" description="Disordered" evidence="1">
    <location>
        <begin position="256"/>
        <end position="279"/>
    </location>
</feature>